<dbReference type="EMBL" id="CACVAT010000602">
    <property type="protein sequence ID" value="CAA6830574.1"/>
    <property type="molecule type" value="Genomic_DNA"/>
</dbReference>
<reference evidence="1" key="1">
    <citation type="submission" date="2020-01" db="EMBL/GenBank/DDBJ databases">
        <authorList>
            <person name="Meier V. D."/>
            <person name="Meier V D."/>
        </authorList>
    </citation>
    <scope>NUCLEOTIDE SEQUENCE</scope>
    <source>
        <strain evidence="1">HLG_WM_MAG_09</strain>
    </source>
</reference>
<name>A0A6S6UJL7_9GAMM</name>
<organism evidence="1">
    <name type="scientific">uncultured Thiotrichaceae bacterium</name>
    <dbReference type="NCBI Taxonomy" id="298394"/>
    <lineage>
        <taxon>Bacteria</taxon>
        <taxon>Pseudomonadati</taxon>
        <taxon>Pseudomonadota</taxon>
        <taxon>Gammaproteobacteria</taxon>
        <taxon>Thiotrichales</taxon>
        <taxon>Thiotrichaceae</taxon>
        <taxon>environmental samples</taxon>
    </lineage>
</organism>
<evidence type="ECO:0000313" key="1">
    <source>
        <dbReference type="EMBL" id="CAA6830574.1"/>
    </source>
</evidence>
<proteinExistence type="predicted"/>
<accession>A0A6S6UJL7</accession>
<sequence>MSLIMSPSMYKEWRSCGRKGLISSNRFLGNIHTVYGRAYEHGAKYIIDNLTAFKNEEGWYWYESQAYTYPDSEEVIRKLIVGHAILQGARYLREFDKPQHKEKNVFTLAVGLANTYHWFSSFLDKNVVEGYEERIIFQGANFAIGGAYDFMAKDVRLNASSIYDFKGITSLWNYSFPSSPQIPIYTVLKQMALLAAGSDKVMSMNGGYAINMTSAKKEEDPFLYIPVNTKLVLATLTNMMDDFIRCGKDLHKLQAQSPALVMQYMNAPVNTDTCTANFNCFHLGECANSNFSMHTNPDDRVFDKLTKYTFSSSLLKEAIKKIRANSSIVNLVDGDGIASGDMFDEGVVEDFFGEGSGELTLGEL</sequence>
<dbReference type="AlphaFoldDB" id="A0A6S6UJL7"/>
<protein>
    <submittedName>
        <fullName evidence="1">Uncharacterized protein</fullName>
    </submittedName>
</protein>
<gene>
    <name evidence="1" type="ORF">HELGO_WM25949</name>
</gene>